<gene>
    <name evidence="3" type="ORF">PBAH0796_LOCUS32558</name>
</gene>
<evidence type="ECO:0000256" key="2">
    <source>
        <dbReference type="SAM" id="Phobius"/>
    </source>
</evidence>
<feature type="transmembrane region" description="Helical" evidence="2">
    <location>
        <begin position="572"/>
        <end position="594"/>
    </location>
</feature>
<accession>A0A7S0BBP6</accession>
<protein>
    <submittedName>
        <fullName evidence="3">Uncharacterized protein</fullName>
    </submittedName>
</protein>
<feature type="transmembrane region" description="Helical" evidence="2">
    <location>
        <begin position="465"/>
        <end position="486"/>
    </location>
</feature>
<evidence type="ECO:0000256" key="1">
    <source>
        <dbReference type="SAM" id="MobiDB-lite"/>
    </source>
</evidence>
<feature type="transmembrane region" description="Helical" evidence="2">
    <location>
        <begin position="498"/>
        <end position="519"/>
    </location>
</feature>
<evidence type="ECO:0000313" key="3">
    <source>
        <dbReference type="EMBL" id="CAD8388870.1"/>
    </source>
</evidence>
<keyword evidence="2" id="KW-1133">Transmembrane helix</keyword>
<proteinExistence type="predicted"/>
<feature type="region of interest" description="Disordered" evidence="1">
    <location>
        <begin position="604"/>
        <end position="626"/>
    </location>
</feature>
<name>A0A7S0BBP6_9DINO</name>
<sequence>MDSELTSCTSCSPRLPVPSLFTPSGSVTLARSAGSALLWGVRSPRSRDQSPGRQGLAGLPQEVAEHGDPLLGLVPDEESSQTVRMSQTVSWNRRGSHSSDDEGPAVDRRVSKVSARMSSRSSAELSRISSLKSGYGEHVRKVLTLDSLTLLRAAPFAAVLRCFGGIWASSEGTEEDYELSMPVSQIDHFLSHAWATPRISKVTALMIYYNFLPALVIAAIFAISAFVAKALGMLPMGNMEDTYFIVGESTWLLSLFFLHDAYCHLGSRFQSVVFVDKLCIHQTDPVIKAQGIKGLPAFLKKSRSMVILYSDAYLTRLWTVYELASYLLLRPGGRVEFLPVDIPKFLMLGLVIVSFTPRSNFYAFWWVAELVGFFLEALLCYWLAALQKKVYDAFANFDMSKTKCFYEGDRHIVESNVEAYMKHMEHVHVDATLTESLDAFNLLVRATVPELLRASWGTIGIPFRITIMVDIPGIVQVFDLLWASFWTGDVLTAQFVDFLLTLCHWVLAGPIALAAGVYVGKTCVEKEGPLARVLTLIAIFLTLFAVEWALAVPFFLLAFLAQHHPVKALLGWVAYCCALLAMLFLIHGLPELFYSLCRGGRDSAPGGDTVESDDLDGARAVDSDDD</sequence>
<keyword evidence="2" id="KW-0472">Membrane</keyword>
<feature type="region of interest" description="Disordered" evidence="1">
    <location>
        <begin position="73"/>
        <end position="118"/>
    </location>
</feature>
<feature type="compositionally biased region" description="Basic and acidic residues" evidence="1">
    <location>
        <begin position="616"/>
        <end position="626"/>
    </location>
</feature>
<feature type="transmembrane region" description="Helical" evidence="2">
    <location>
        <begin position="207"/>
        <end position="231"/>
    </location>
</feature>
<organism evidence="3">
    <name type="scientific">Pyrodinium bahamense</name>
    <dbReference type="NCBI Taxonomy" id="73915"/>
    <lineage>
        <taxon>Eukaryota</taxon>
        <taxon>Sar</taxon>
        <taxon>Alveolata</taxon>
        <taxon>Dinophyceae</taxon>
        <taxon>Gonyaulacales</taxon>
        <taxon>Pyrocystaceae</taxon>
        <taxon>Pyrodinium</taxon>
    </lineage>
</organism>
<dbReference type="AlphaFoldDB" id="A0A7S0BBP6"/>
<feature type="compositionally biased region" description="Basic and acidic residues" evidence="1">
    <location>
        <begin position="97"/>
        <end position="110"/>
    </location>
</feature>
<feature type="compositionally biased region" description="Polar residues" evidence="1">
    <location>
        <begin position="80"/>
        <end position="93"/>
    </location>
</feature>
<feature type="transmembrane region" description="Helical" evidence="2">
    <location>
        <begin position="362"/>
        <end position="384"/>
    </location>
</feature>
<reference evidence="3" key="1">
    <citation type="submission" date="2021-01" db="EMBL/GenBank/DDBJ databases">
        <authorList>
            <person name="Corre E."/>
            <person name="Pelletier E."/>
            <person name="Niang G."/>
            <person name="Scheremetjew M."/>
            <person name="Finn R."/>
            <person name="Kale V."/>
            <person name="Holt S."/>
            <person name="Cochrane G."/>
            <person name="Meng A."/>
            <person name="Brown T."/>
            <person name="Cohen L."/>
        </authorList>
    </citation>
    <scope>NUCLEOTIDE SEQUENCE</scope>
    <source>
        <strain evidence="3">Pbaha01</strain>
    </source>
</reference>
<feature type="transmembrane region" description="Helical" evidence="2">
    <location>
        <begin position="531"/>
        <end position="560"/>
    </location>
</feature>
<dbReference type="EMBL" id="HBEG01053497">
    <property type="protein sequence ID" value="CAD8388870.1"/>
    <property type="molecule type" value="Transcribed_RNA"/>
</dbReference>
<keyword evidence="2" id="KW-0812">Transmembrane</keyword>